<sequence>MERPRRRHSTGFGYIGFGNNQGVFNRKSKLPFSEVKERLHHETRLHYKIDFLHSNLTDEDKRFIKRKIRRQRLRVRQHTIAASLILAFIVAWIIFYLITQIMSR</sequence>
<reference evidence="2 3" key="1">
    <citation type="submission" date="2019-06" db="EMBL/GenBank/DDBJ databases">
        <title>Flavobacteriaceae Paucihalobacterium erythroidium CWB-1, complete genome.</title>
        <authorList>
            <person name="Wu S."/>
        </authorList>
    </citation>
    <scope>NUCLEOTIDE SEQUENCE [LARGE SCALE GENOMIC DNA]</scope>
    <source>
        <strain evidence="2 3">CWB-1</strain>
    </source>
</reference>
<dbReference type="RefSeq" id="WP_140990838.1">
    <property type="nucleotide sequence ID" value="NZ_VHIQ01000006.1"/>
</dbReference>
<keyword evidence="1" id="KW-1133">Transmembrane helix</keyword>
<name>A0A506PEQ5_9FLAO</name>
<evidence type="ECO:0000313" key="3">
    <source>
        <dbReference type="Proteomes" id="UP000317332"/>
    </source>
</evidence>
<dbReference type="OrthoDB" id="1453627at2"/>
<protein>
    <submittedName>
        <fullName evidence="2">Uncharacterized protein</fullName>
    </submittedName>
</protein>
<keyword evidence="1" id="KW-0812">Transmembrane</keyword>
<proteinExistence type="predicted"/>
<accession>A0A506PEQ5</accession>
<gene>
    <name evidence="2" type="ORF">FJ651_12310</name>
</gene>
<dbReference type="Proteomes" id="UP000317332">
    <property type="component" value="Unassembled WGS sequence"/>
</dbReference>
<evidence type="ECO:0000256" key="1">
    <source>
        <dbReference type="SAM" id="Phobius"/>
    </source>
</evidence>
<comment type="caution">
    <text evidence="2">The sequence shown here is derived from an EMBL/GenBank/DDBJ whole genome shotgun (WGS) entry which is preliminary data.</text>
</comment>
<keyword evidence="1" id="KW-0472">Membrane</keyword>
<dbReference type="AlphaFoldDB" id="A0A506PEQ5"/>
<keyword evidence="3" id="KW-1185">Reference proteome</keyword>
<evidence type="ECO:0000313" key="2">
    <source>
        <dbReference type="EMBL" id="TPV32343.1"/>
    </source>
</evidence>
<feature type="transmembrane region" description="Helical" evidence="1">
    <location>
        <begin position="79"/>
        <end position="98"/>
    </location>
</feature>
<dbReference type="EMBL" id="VHIQ01000006">
    <property type="protein sequence ID" value="TPV32343.1"/>
    <property type="molecule type" value="Genomic_DNA"/>
</dbReference>
<organism evidence="2 3">
    <name type="scientific">Paucihalobacter ruber</name>
    <dbReference type="NCBI Taxonomy" id="2567861"/>
    <lineage>
        <taxon>Bacteria</taxon>
        <taxon>Pseudomonadati</taxon>
        <taxon>Bacteroidota</taxon>
        <taxon>Flavobacteriia</taxon>
        <taxon>Flavobacteriales</taxon>
        <taxon>Flavobacteriaceae</taxon>
        <taxon>Paucihalobacter</taxon>
    </lineage>
</organism>